<dbReference type="PANTHER" id="PTHR34853:SF1">
    <property type="entry name" value="LIPASE 5"/>
    <property type="match status" value="1"/>
</dbReference>
<feature type="region of interest" description="Disordered" evidence="1">
    <location>
        <begin position="174"/>
        <end position="198"/>
    </location>
</feature>
<gene>
    <name evidence="2" type="ORF">CJ204_10725</name>
</gene>
<protein>
    <recommendedName>
        <fullName evidence="4">Lipase</fullName>
    </recommendedName>
</protein>
<dbReference type="Gene3D" id="3.40.50.1820">
    <property type="entry name" value="alpha/beta hydrolase"/>
    <property type="match status" value="1"/>
</dbReference>
<dbReference type="EMBL" id="PNHF01000027">
    <property type="protein sequence ID" value="PMC61504.1"/>
    <property type="molecule type" value="Genomic_DNA"/>
</dbReference>
<evidence type="ECO:0008006" key="4">
    <source>
        <dbReference type="Google" id="ProtNLM"/>
    </source>
</evidence>
<dbReference type="GO" id="GO:0016042">
    <property type="term" value="P:lipid catabolic process"/>
    <property type="evidence" value="ECO:0007669"/>
    <property type="project" value="InterPro"/>
</dbReference>
<dbReference type="SUPFAM" id="SSF53474">
    <property type="entry name" value="alpha/beta-Hydrolases"/>
    <property type="match status" value="1"/>
</dbReference>
<evidence type="ECO:0000313" key="2">
    <source>
        <dbReference type="EMBL" id="PMC61504.1"/>
    </source>
</evidence>
<dbReference type="AlphaFoldDB" id="A0A2N6SWQ4"/>
<feature type="compositionally biased region" description="Basic and acidic residues" evidence="1">
    <location>
        <begin position="1"/>
        <end position="11"/>
    </location>
</feature>
<dbReference type="Proteomes" id="UP000235363">
    <property type="component" value="Unassembled WGS sequence"/>
</dbReference>
<proteinExistence type="predicted"/>
<evidence type="ECO:0000313" key="3">
    <source>
        <dbReference type="Proteomes" id="UP000235363"/>
    </source>
</evidence>
<feature type="compositionally biased region" description="Gly residues" evidence="1">
    <location>
        <begin position="24"/>
        <end position="33"/>
    </location>
</feature>
<dbReference type="InterPro" id="IPR005152">
    <property type="entry name" value="Lipase_secreted"/>
</dbReference>
<name>A0A2N6SWQ4_9CORY</name>
<comment type="caution">
    <text evidence="2">The sequence shown here is derived from an EMBL/GenBank/DDBJ whole genome shotgun (WGS) entry which is preliminary data.</text>
</comment>
<feature type="compositionally biased region" description="Polar residues" evidence="1">
    <location>
        <begin position="185"/>
        <end position="198"/>
    </location>
</feature>
<dbReference type="InterPro" id="IPR029058">
    <property type="entry name" value="AB_hydrolase_fold"/>
</dbReference>
<feature type="region of interest" description="Disordered" evidence="1">
    <location>
        <begin position="1"/>
        <end position="44"/>
    </location>
</feature>
<dbReference type="Pfam" id="PF03583">
    <property type="entry name" value="LIP"/>
    <property type="match status" value="1"/>
</dbReference>
<organism evidence="2 3">
    <name type="scientific">Corynebacterium xerosis</name>
    <dbReference type="NCBI Taxonomy" id="1725"/>
    <lineage>
        <taxon>Bacteria</taxon>
        <taxon>Bacillati</taxon>
        <taxon>Actinomycetota</taxon>
        <taxon>Actinomycetes</taxon>
        <taxon>Mycobacteriales</taxon>
        <taxon>Corynebacteriaceae</taxon>
        <taxon>Corynebacterium</taxon>
    </lineage>
</organism>
<reference evidence="2 3" key="1">
    <citation type="submission" date="2017-09" db="EMBL/GenBank/DDBJ databases">
        <title>Bacterial strain isolated from the female urinary microbiota.</title>
        <authorList>
            <person name="Thomas-White K."/>
            <person name="Kumar N."/>
            <person name="Forster S."/>
            <person name="Putonti C."/>
            <person name="Lawley T."/>
            <person name="Wolfe A.J."/>
        </authorList>
    </citation>
    <scope>NUCLEOTIDE SEQUENCE [LARGE SCALE GENOMIC DNA]</scope>
    <source>
        <strain evidence="2 3">UMB0908</strain>
    </source>
</reference>
<dbReference type="GO" id="GO:0004806">
    <property type="term" value="F:triacylglycerol lipase activity"/>
    <property type="evidence" value="ECO:0007669"/>
    <property type="project" value="InterPro"/>
</dbReference>
<feature type="compositionally biased region" description="Low complexity" evidence="1">
    <location>
        <begin position="174"/>
        <end position="184"/>
    </location>
</feature>
<evidence type="ECO:0000256" key="1">
    <source>
        <dbReference type="SAM" id="MobiDB-lite"/>
    </source>
</evidence>
<dbReference type="PANTHER" id="PTHR34853">
    <property type="match status" value="1"/>
</dbReference>
<accession>A0A2N6SWQ4</accession>
<sequence length="198" mass="19919">MRRAPPWERGPRRPSPKRGSREPGAGGPGGPDGSGTEAVAEGEVLPVIDAAPGTVLSSWSRTSPGEHAGQRPTVVVAPGTVGQADKCAPSVTYGELGGGQISQVQPLLGQGFRVVVSDYIGLGAPGVHTYANRLDQGQTFLDAARAGLAIDGLPADSPVAFWGYSQGGGATASAAACRRTSTSTPKSLRSSTSTASGV</sequence>